<dbReference type="EMBL" id="JAGEVG010000036">
    <property type="protein sequence ID" value="MBO3100252.1"/>
    <property type="molecule type" value="Genomic_DNA"/>
</dbReference>
<dbReference type="RefSeq" id="WP_208235356.1">
    <property type="nucleotide sequence ID" value="NZ_JAGEVG010000036.1"/>
</dbReference>
<proteinExistence type="inferred from homology"/>
<protein>
    <submittedName>
        <fullName evidence="5">Restriction endonuclease subunit S</fullName>
    </submittedName>
</protein>
<evidence type="ECO:0000313" key="5">
    <source>
        <dbReference type="EMBL" id="MBO3100252.1"/>
    </source>
</evidence>
<accession>A0ABS3SZT3</accession>
<feature type="domain" description="Type I restriction modification DNA specificity" evidence="4">
    <location>
        <begin position="236"/>
        <end position="406"/>
    </location>
</feature>
<dbReference type="InterPro" id="IPR052021">
    <property type="entry name" value="Type-I_RS_S_subunit"/>
</dbReference>
<keyword evidence="2" id="KW-0680">Restriction system</keyword>
<dbReference type="Gene3D" id="3.90.220.20">
    <property type="entry name" value="DNA methylase specificity domains"/>
    <property type="match status" value="2"/>
</dbReference>
<dbReference type="PANTHER" id="PTHR30408:SF12">
    <property type="entry name" value="TYPE I RESTRICTION ENZYME MJAVIII SPECIFICITY SUBUNIT"/>
    <property type="match status" value="1"/>
</dbReference>
<dbReference type="Proteomes" id="UP000681315">
    <property type="component" value="Unassembled WGS sequence"/>
</dbReference>
<dbReference type="SUPFAM" id="SSF116734">
    <property type="entry name" value="DNA methylase specificity domain"/>
    <property type="match status" value="2"/>
</dbReference>
<dbReference type="InterPro" id="IPR000055">
    <property type="entry name" value="Restrct_endonuc_typeI_TRD"/>
</dbReference>
<keyword evidence="6" id="KW-1185">Reference proteome</keyword>
<reference evidence="5 6" key="1">
    <citation type="submission" date="2021-03" db="EMBL/GenBank/DDBJ databases">
        <title>Gelidibacter sp. nov., isolated from costal sediment.</title>
        <authorList>
            <person name="Lun K.-Y."/>
        </authorList>
    </citation>
    <scope>NUCLEOTIDE SEQUENCE [LARGE SCALE GENOMIC DNA]</scope>
    <source>
        <strain evidence="5 6">DF109</strain>
    </source>
</reference>
<dbReference type="InterPro" id="IPR044946">
    <property type="entry name" value="Restrct_endonuc_typeI_TRD_sf"/>
</dbReference>
<organism evidence="5 6">
    <name type="scientific">Gelidibacter pelagius</name>
    <dbReference type="NCBI Taxonomy" id="2819985"/>
    <lineage>
        <taxon>Bacteria</taxon>
        <taxon>Pseudomonadati</taxon>
        <taxon>Bacteroidota</taxon>
        <taxon>Flavobacteriia</taxon>
        <taxon>Flavobacteriales</taxon>
        <taxon>Flavobacteriaceae</taxon>
        <taxon>Gelidibacter</taxon>
    </lineage>
</organism>
<evidence type="ECO:0000256" key="2">
    <source>
        <dbReference type="ARBA" id="ARBA00022747"/>
    </source>
</evidence>
<keyword evidence="5" id="KW-0378">Hydrolase</keyword>
<dbReference type="GO" id="GO:0004519">
    <property type="term" value="F:endonuclease activity"/>
    <property type="evidence" value="ECO:0007669"/>
    <property type="project" value="UniProtKB-KW"/>
</dbReference>
<feature type="domain" description="Type I restriction modification DNA specificity" evidence="4">
    <location>
        <begin position="19"/>
        <end position="193"/>
    </location>
</feature>
<dbReference type="PANTHER" id="PTHR30408">
    <property type="entry name" value="TYPE-1 RESTRICTION ENZYME ECOKI SPECIFICITY PROTEIN"/>
    <property type="match status" value="1"/>
</dbReference>
<dbReference type="Pfam" id="PF01420">
    <property type="entry name" value="Methylase_S"/>
    <property type="match status" value="2"/>
</dbReference>
<gene>
    <name evidence="5" type="ORF">J4051_18425</name>
</gene>
<evidence type="ECO:0000259" key="4">
    <source>
        <dbReference type="Pfam" id="PF01420"/>
    </source>
</evidence>
<keyword evidence="3" id="KW-0238">DNA-binding</keyword>
<evidence type="ECO:0000313" key="6">
    <source>
        <dbReference type="Proteomes" id="UP000681315"/>
    </source>
</evidence>
<dbReference type="Gene3D" id="1.10.287.1120">
    <property type="entry name" value="Bipartite methylase S protein"/>
    <property type="match status" value="1"/>
</dbReference>
<evidence type="ECO:0000256" key="1">
    <source>
        <dbReference type="ARBA" id="ARBA00010923"/>
    </source>
</evidence>
<evidence type="ECO:0000256" key="3">
    <source>
        <dbReference type="ARBA" id="ARBA00023125"/>
    </source>
</evidence>
<keyword evidence="5" id="KW-0540">Nuclease</keyword>
<name>A0ABS3SZT3_9FLAO</name>
<keyword evidence="5" id="KW-0255">Endonuclease</keyword>
<comment type="caution">
    <text evidence="5">The sequence shown here is derived from an EMBL/GenBank/DDBJ whole genome shotgun (WGS) entry which is preliminary data.</text>
</comment>
<sequence>MEKYNKYKDSGIEWLGEIPTDWNIKRIKDIASTKSGTTPQSNNRLYYENGIHNWIRTTDLNNGELYDVEYKITDLAITECRMKFLPIDAVLIAMYGGFGTIGKNAILKKESTINQSVCSVLPNSKKFDSNYLLYFFKHFRNDWRLFADGTRKDPNINQEAVRNLFIYQPILVEQTQIANYLDAKTTAIEKKIKLLQQKTKHYKAFRKTLINETVTKGLDKTVKLKDSGVNWIGEIPDHWEVNRYKSFGKTIKGKNMETSDFKFDHSLPLLSLEYLRKDSVQHPTYCYSTDKSLKSTDDDLIIVWDGAAVGEILQSKLGYVSSTIAKLDIDKKKFNKKYFYHLRGAIDYKLKQIPTGMGIPHLNPTLFKNFQCPTPPLEEQTQIANYLDAKTTTIDNILKNIKTQITTLKELRKTLINEVVTGKVKVSTNLQ</sequence>
<comment type="similarity">
    <text evidence="1">Belongs to the type-I restriction system S methylase family.</text>
</comment>